<comment type="subcellular location">
    <subcellularLocation>
        <location evidence="3 11">Cytoplasm</location>
    </subcellularLocation>
</comment>
<dbReference type="AlphaFoldDB" id="A0A5C8ZJR2"/>
<dbReference type="InterPro" id="IPR005764">
    <property type="entry name" value="Ade_phspho_trans"/>
</dbReference>
<name>A0A5C8ZJR2_9ACTN</name>
<dbReference type="GO" id="GO:0044209">
    <property type="term" value="P:AMP salvage"/>
    <property type="evidence" value="ECO:0007669"/>
    <property type="project" value="UniProtKB-UniRule"/>
</dbReference>
<keyword evidence="10 11" id="KW-0660">Purine salvage</keyword>
<sequence length="197" mass="19881">MSSAEHRATHRAATTEDDAAGLLALLRSVPDHPAPGVTFWDITPLLGDAQALARATGALAEAARALPGGRIDLVAGVEARGFVLGAPLALALGAGFVPLRKAGKLPWRTVRQDYSLEYGEASIEAHEDAVPAGARVLVIDDVLATGGTASAACTLVQRLGGELAGALFLLELVGLDGRAALATALGGAPVAAVLQTP</sequence>
<dbReference type="HAMAP" id="MF_00004">
    <property type="entry name" value="Aden_phosphoribosyltr"/>
    <property type="match status" value="1"/>
</dbReference>
<dbReference type="GO" id="GO:0016208">
    <property type="term" value="F:AMP binding"/>
    <property type="evidence" value="ECO:0007669"/>
    <property type="project" value="TreeGrafter"/>
</dbReference>
<dbReference type="NCBIfam" id="NF002634">
    <property type="entry name" value="PRK02304.1-3"/>
    <property type="match status" value="1"/>
</dbReference>
<comment type="subunit">
    <text evidence="11">Homodimer.</text>
</comment>
<dbReference type="UniPathway" id="UPA00588">
    <property type="reaction ID" value="UER00646"/>
</dbReference>
<dbReference type="NCBIfam" id="NF002636">
    <property type="entry name" value="PRK02304.1-5"/>
    <property type="match status" value="1"/>
</dbReference>
<evidence type="ECO:0000256" key="4">
    <source>
        <dbReference type="ARBA" id="ARBA00004659"/>
    </source>
</evidence>
<dbReference type="OrthoDB" id="9803963at2"/>
<comment type="function">
    <text evidence="2 11">Catalyzes a salvage reaction resulting in the formation of AMP, that is energically less costly than de novo synthesis.</text>
</comment>
<evidence type="ECO:0000256" key="2">
    <source>
        <dbReference type="ARBA" id="ARBA00003968"/>
    </source>
</evidence>
<proteinExistence type="inferred from homology"/>
<comment type="pathway">
    <text evidence="4 11">Purine metabolism; AMP biosynthesis via salvage pathway; AMP from adenine: step 1/1.</text>
</comment>
<keyword evidence="8 11" id="KW-0328">Glycosyltransferase</keyword>
<dbReference type="FunFam" id="3.40.50.2020:FF:000021">
    <property type="entry name" value="Adenine phosphoribosyltransferase"/>
    <property type="match status" value="1"/>
</dbReference>
<evidence type="ECO:0000256" key="3">
    <source>
        <dbReference type="ARBA" id="ARBA00004496"/>
    </source>
</evidence>
<keyword evidence="14" id="KW-1185">Reference proteome</keyword>
<reference evidence="13 14" key="1">
    <citation type="submission" date="2019-07" db="EMBL/GenBank/DDBJ databases">
        <title>Quadrisphaera sp. strain DD2A genome sequencing and assembly.</title>
        <authorList>
            <person name="Kim I."/>
        </authorList>
    </citation>
    <scope>NUCLEOTIDE SEQUENCE [LARGE SCALE GENOMIC DNA]</scope>
    <source>
        <strain evidence="13 14">DD2A</strain>
    </source>
</reference>
<evidence type="ECO:0000256" key="10">
    <source>
        <dbReference type="ARBA" id="ARBA00022726"/>
    </source>
</evidence>
<gene>
    <name evidence="11" type="primary">apt</name>
    <name evidence="13" type="ORF">FMM08_03670</name>
</gene>
<dbReference type="RefSeq" id="WP_147925004.1">
    <property type="nucleotide sequence ID" value="NZ_VKAC01000002.1"/>
</dbReference>
<dbReference type="PANTHER" id="PTHR32315:SF3">
    <property type="entry name" value="ADENINE PHOSPHORIBOSYLTRANSFERASE"/>
    <property type="match status" value="1"/>
</dbReference>
<evidence type="ECO:0000256" key="9">
    <source>
        <dbReference type="ARBA" id="ARBA00022679"/>
    </source>
</evidence>
<dbReference type="GO" id="GO:0003999">
    <property type="term" value="F:adenine phosphoribosyltransferase activity"/>
    <property type="evidence" value="ECO:0007669"/>
    <property type="project" value="UniProtKB-UniRule"/>
</dbReference>
<evidence type="ECO:0000256" key="1">
    <source>
        <dbReference type="ARBA" id="ARBA00000868"/>
    </source>
</evidence>
<evidence type="ECO:0000256" key="7">
    <source>
        <dbReference type="ARBA" id="ARBA00022490"/>
    </source>
</evidence>
<comment type="catalytic activity">
    <reaction evidence="1 11">
        <text>AMP + diphosphate = 5-phospho-alpha-D-ribose 1-diphosphate + adenine</text>
        <dbReference type="Rhea" id="RHEA:16609"/>
        <dbReference type="ChEBI" id="CHEBI:16708"/>
        <dbReference type="ChEBI" id="CHEBI:33019"/>
        <dbReference type="ChEBI" id="CHEBI:58017"/>
        <dbReference type="ChEBI" id="CHEBI:456215"/>
        <dbReference type="EC" id="2.4.2.7"/>
    </reaction>
</comment>
<dbReference type="GO" id="GO:0002055">
    <property type="term" value="F:adenine binding"/>
    <property type="evidence" value="ECO:0007669"/>
    <property type="project" value="TreeGrafter"/>
</dbReference>
<evidence type="ECO:0000259" key="12">
    <source>
        <dbReference type="Pfam" id="PF00156"/>
    </source>
</evidence>
<dbReference type="Gene3D" id="3.40.50.2020">
    <property type="match status" value="1"/>
</dbReference>
<dbReference type="GO" id="GO:0006166">
    <property type="term" value="P:purine ribonucleoside salvage"/>
    <property type="evidence" value="ECO:0007669"/>
    <property type="project" value="UniProtKB-KW"/>
</dbReference>
<feature type="domain" description="Phosphoribosyltransferase" evidence="12">
    <location>
        <begin position="48"/>
        <end position="166"/>
    </location>
</feature>
<organism evidence="13 14">
    <name type="scientific">Quadrisphaera setariae</name>
    <dbReference type="NCBI Taxonomy" id="2593304"/>
    <lineage>
        <taxon>Bacteria</taxon>
        <taxon>Bacillati</taxon>
        <taxon>Actinomycetota</taxon>
        <taxon>Actinomycetes</taxon>
        <taxon>Kineosporiales</taxon>
        <taxon>Kineosporiaceae</taxon>
        <taxon>Quadrisphaera</taxon>
    </lineage>
</organism>
<dbReference type="Pfam" id="PF00156">
    <property type="entry name" value="Pribosyltran"/>
    <property type="match status" value="1"/>
</dbReference>
<dbReference type="GO" id="GO:0005737">
    <property type="term" value="C:cytoplasm"/>
    <property type="evidence" value="ECO:0007669"/>
    <property type="project" value="UniProtKB-SubCell"/>
</dbReference>
<keyword evidence="7 11" id="KW-0963">Cytoplasm</keyword>
<dbReference type="InterPro" id="IPR050054">
    <property type="entry name" value="UPRTase/APRTase"/>
</dbReference>
<dbReference type="InterPro" id="IPR029057">
    <property type="entry name" value="PRTase-like"/>
</dbReference>
<dbReference type="EC" id="2.4.2.7" evidence="6 11"/>
<evidence type="ECO:0000313" key="14">
    <source>
        <dbReference type="Proteomes" id="UP000321234"/>
    </source>
</evidence>
<comment type="caution">
    <text evidence="13">The sequence shown here is derived from an EMBL/GenBank/DDBJ whole genome shotgun (WGS) entry which is preliminary data.</text>
</comment>
<dbReference type="PANTHER" id="PTHR32315">
    <property type="entry name" value="ADENINE PHOSPHORIBOSYLTRANSFERASE"/>
    <property type="match status" value="1"/>
</dbReference>
<dbReference type="SUPFAM" id="SSF53271">
    <property type="entry name" value="PRTase-like"/>
    <property type="match status" value="1"/>
</dbReference>
<keyword evidence="9 11" id="KW-0808">Transferase</keyword>
<evidence type="ECO:0000313" key="13">
    <source>
        <dbReference type="EMBL" id="TXR57363.1"/>
    </source>
</evidence>
<evidence type="ECO:0000256" key="11">
    <source>
        <dbReference type="HAMAP-Rule" id="MF_00004"/>
    </source>
</evidence>
<evidence type="ECO:0000256" key="5">
    <source>
        <dbReference type="ARBA" id="ARBA00008391"/>
    </source>
</evidence>
<evidence type="ECO:0000256" key="6">
    <source>
        <dbReference type="ARBA" id="ARBA00011893"/>
    </source>
</evidence>
<accession>A0A5C8ZJR2</accession>
<protein>
    <recommendedName>
        <fullName evidence="6 11">Adenine phosphoribosyltransferase</fullName>
        <shortName evidence="11">APRT</shortName>
        <ecNumber evidence="6 11">2.4.2.7</ecNumber>
    </recommendedName>
</protein>
<dbReference type="Proteomes" id="UP000321234">
    <property type="component" value="Unassembled WGS sequence"/>
</dbReference>
<dbReference type="InterPro" id="IPR000836">
    <property type="entry name" value="PRTase_dom"/>
</dbReference>
<evidence type="ECO:0000256" key="8">
    <source>
        <dbReference type="ARBA" id="ARBA00022676"/>
    </source>
</evidence>
<dbReference type="GO" id="GO:0006168">
    <property type="term" value="P:adenine salvage"/>
    <property type="evidence" value="ECO:0007669"/>
    <property type="project" value="InterPro"/>
</dbReference>
<dbReference type="EMBL" id="VKAC01000002">
    <property type="protein sequence ID" value="TXR57363.1"/>
    <property type="molecule type" value="Genomic_DNA"/>
</dbReference>
<dbReference type="CDD" id="cd06223">
    <property type="entry name" value="PRTases_typeI"/>
    <property type="match status" value="1"/>
</dbReference>
<comment type="similarity">
    <text evidence="5 11">Belongs to the purine/pyrimidine phosphoribosyltransferase family.</text>
</comment>